<accession>A0A238W8D8</accession>
<dbReference type="PANTHER" id="PTHR10357:SF210">
    <property type="entry name" value="MALTODEXTRIN GLUCOSIDASE"/>
    <property type="match status" value="1"/>
</dbReference>
<dbReference type="RefSeq" id="WP_089384449.1">
    <property type="nucleotide sequence ID" value="NZ_FZNQ01000006.1"/>
</dbReference>
<evidence type="ECO:0000259" key="3">
    <source>
        <dbReference type="SMART" id="SM00642"/>
    </source>
</evidence>
<dbReference type="GO" id="GO:0005975">
    <property type="term" value="P:carbohydrate metabolic process"/>
    <property type="evidence" value="ECO:0007669"/>
    <property type="project" value="InterPro"/>
</dbReference>
<protein>
    <submittedName>
        <fullName evidence="4">Glycosidase</fullName>
    </submittedName>
</protein>
<dbReference type="Pfam" id="PF02903">
    <property type="entry name" value="Alpha-amylase_N"/>
    <property type="match status" value="1"/>
</dbReference>
<dbReference type="InterPro" id="IPR013783">
    <property type="entry name" value="Ig-like_fold"/>
</dbReference>
<name>A0A238W8D8_HALVU</name>
<evidence type="ECO:0000256" key="1">
    <source>
        <dbReference type="ARBA" id="ARBA00022801"/>
    </source>
</evidence>
<dbReference type="CDD" id="cd02857">
    <property type="entry name" value="E_set_CDase_PDE_N"/>
    <property type="match status" value="1"/>
</dbReference>
<dbReference type="InterPro" id="IPR004185">
    <property type="entry name" value="Glyco_hydro_13_lg-like_dom"/>
</dbReference>
<evidence type="ECO:0000313" key="5">
    <source>
        <dbReference type="Proteomes" id="UP000198397"/>
    </source>
</evidence>
<dbReference type="EMBL" id="FZNQ01000006">
    <property type="protein sequence ID" value="SNR42677.1"/>
    <property type="molecule type" value="Genomic_DNA"/>
</dbReference>
<organism evidence="4 5">
    <name type="scientific">Halorubrum vacuolatum</name>
    <name type="common">Natronobacterium vacuolatum</name>
    <dbReference type="NCBI Taxonomy" id="63740"/>
    <lineage>
        <taxon>Archaea</taxon>
        <taxon>Methanobacteriati</taxon>
        <taxon>Methanobacteriota</taxon>
        <taxon>Stenosarchaea group</taxon>
        <taxon>Halobacteria</taxon>
        <taxon>Halobacteriales</taxon>
        <taxon>Haloferacaceae</taxon>
        <taxon>Halorubrum</taxon>
    </lineage>
</organism>
<keyword evidence="5" id="KW-1185">Reference proteome</keyword>
<dbReference type="Pfam" id="PF00128">
    <property type="entry name" value="Alpha-amylase"/>
    <property type="match status" value="1"/>
</dbReference>
<dbReference type="Proteomes" id="UP000198397">
    <property type="component" value="Unassembled WGS sequence"/>
</dbReference>
<gene>
    <name evidence="4" type="ORF">SAMN06264855_10621</name>
</gene>
<dbReference type="SMART" id="SM00642">
    <property type="entry name" value="Aamy"/>
    <property type="match status" value="1"/>
</dbReference>
<feature type="domain" description="Glycosyl hydrolase family 13 catalytic" evidence="3">
    <location>
        <begin position="145"/>
        <end position="501"/>
    </location>
</feature>
<dbReference type="SUPFAM" id="SSF81296">
    <property type="entry name" value="E set domains"/>
    <property type="match status" value="1"/>
</dbReference>
<keyword evidence="2 4" id="KW-0326">Glycosidase</keyword>
<dbReference type="GO" id="GO:0004553">
    <property type="term" value="F:hydrolase activity, hydrolyzing O-glycosyl compounds"/>
    <property type="evidence" value="ECO:0007669"/>
    <property type="project" value="InterPro"/>
</dbReference>
<evidence type="ECO:0000313" key="4">
    <source>
        <dbReference type="EMBL" id="SNR42677.1"/>
    </source>
</evidence>
<dbReference type="InterPro" id="IPR014756">
    <property type="entry name" value="Ig_E-set"/>
</dbReference>
<dbReference type="AlphaFoldDB" id="A0A238W8D8"/>
<proteinExistence type="predicted"/>
<dbReference type="InterPro" id="IPR017853">
    <property type="entry name" value="GH"/>
</dbReference>
<dbReference type="PANTHER" id="PTHR10357">
    <property type="entry name" value="ALPHA-AMYLASE FAMILY MEMBER"/>
    <property type="match status" value="1"/>
</dbReference>
<keyword evidence="1" id="KW-0378">Hydrolase</keyword>
<evidence type="ECO:0000256" key="2">
    <source>
        <dbReference type="ARBA" id="ARBA00023295"/>
    </source>
</evidence>
<dbReference type="InterPro" id="IPR045857">
    <property type="entry name" value="O16G_dom_2"/>
</dbReference>
<dbReference type="Gene3D" id="3.90.400.10">
    <property type="entry name" value="Oligo-1,6-glucosidase, Domain 2"/>
    <property type="match status" value="1"/>
</dbReference>
<dbReference type="Gene3D" id="3.20.20.80">
    <property type="entry name" value="Glycosidases"/>
    <property type="match status" value="1"/>
</dbReference>
<dbReference type="InterPro" id="IPR006047">
    <property type="entry name" value="GH13_cat_dom"/>
</dbReference>
<reference evidence="4 5" key="1">
    <citation type="submission" date="2017-06" db="EMBL/GenBank/DDBJ databases">
        <authorList>
            <person name="Kim H.J."/>
            <person name="Triplett B.A."/>
        </authorList>
    </citation>
    <scope>NUCLEOTIDE SEQUENCE [LARGE SCALE GENOMIC DNA]</scope>
    <source>
        <strain evidence="4 5">DSM 8800</strain>
    </source>
</reference>
<sequence length="603" mass="68681">MTISRDAIDHRPESTDAYAADETTIQLRLRTKRGDVDRVRVLYGDKFDWPGSARRTTMTRIRRDARFDYWQVAVEPPNRRLCYAFHVADGDDACWVTEWGVESGAADGFPTTGSQRPLHYFEHPFLHPGDIIDPPEWAENAVFYQIFPERFANGDPDRDPDDVEPWGGRPTGDTVFGGDLQGIIDRLAYLDDLGVTALYLTPVFEAPSNHKYDTADYTCVDPAFGDEETLRRLVSAAHDRGMRVILDAVFNHTGWTFEPFQDVLERGAASPYADWFHIHEFPVETDPPNYDTFAFVPSMPKLNTANPEVREYLIDVATDWIEAVDADGWRLDVADEVDHAFWREFRREVKAVKPDAYILGEVWHDARPWLAGDQFDAAMNYPLSYAMYDFLAYGTLDSTGFMNRVDRFLMRYADRTNAAMFTLLGSHDTPRLKRRLDGDRDRVRLALFLLLTFRGAPCLYYGDEVGMTGGDDPDCRRPMVWDRDKQDRALHAFVRDLIATRIDHPALRCGEIRFDRERSGGDVLVYRRLAPDGDPEAVVAINRGEEAVRLPIEGERTTADEATANPLFTTEQHEPNDREVVVADGEIQLPGTTGAVWLRPRGQ</sequence>
<dbReference type="OrthoDB" id="18347at2157"/>
<dbReference type="Gene3D" id="2.60.40.10">
    <property type="entry name" value="Immunoglobulins"/>
    <property type="match status" value="1"/>
</dbReference>
<dbReference type="CDD" id="cd11338">
    <property type="entry name" value="AmyAc_CMD"/>
    <property type="match status" value="1"/>
</dbReference>
<dbReference type="SUPFAM" id="SSF51445">
    <property type="entry name" value="(Trans)glycosidases"/>
    <property type="match status" value="1"/>
</dbReference>